<reference evidence="2 3" key="1">
    <citation type="journal article" date="2006" name="BMC Genomics">
        <title>The genome of the square archaeon Haloquadratum walsbyi: life at the limits of water activity.</title>
        <authorList>
            <person name="Bolhuis H.H."/>
            <person name="Palm P.P."/>
            <person name="Wende A.W."/>
            <person name="Falb M.M."/>
            <person name="Rampp M.M."/>
            <person name="Rodriguez-Valera F.F."/>
            <person name="Pfeiffer F.F."/>
            <person name="Oesterhelt D.D."/>
        </authorList>
    </citation>
    <scope>NUCLEOTIDE SEQUENCE [LARGE SCALE GENOMIC DNA]</scope>
    <source>
        <strain evidence="3">DSM 16790 / HBSQ001</strain>
    </source>
</reference>
<dbReference type="AlphaFoldDB" id="Q18F68"/>
<dbReference type="SUPFAM" id="SSF46785">
    <property type="entry name" value="Winged helix' DNA-binding domain"/>
    <property type="match status" value="1"/>
</dbReference>
<dbReference type="HOGENOM" id="CLU_1860640_0_0_2"/>
<evidence type="ECO:0000313" key="2">
    <source>
        <dbReference type="EMBL" id="CAJ53390.1"/>
    </source>
</evidence>
<dbReference type="RefSeq" id="WP_011572495.1">
    <property type="nucleotide sequence ID" value="NC_008212.1"/>
</dbReference>
<dbReference type="GeneID" id="4193391"/>
<dbReference type="InterPro" id="IPR036390">
    <property type="entry name" value="WH_DNA-bd_sf"/>
</dbReference>
<proteinExistence type="predicted"/>
<protein>
    <submittedName>
        <fullName evidence="2">Uncharacterized protein</fullName>
    </submittedName>
</protein>
<sequence length="135" mass="15755">MSANPDQKLRDKDQTVLQQIHSGNNDTQQITEATTLSNREVNYCLTKLQDHDLIQVHKPEGMIERTINGQKRVFEHPKQAQLTNKGQEHLSENPPQNYEDLSHKELVQKVRTLEKDVEELKTSLDTFREQVQKRL</sequence>
<keyword evidence="1" id="KW-0175">Coiled coil</keyword>
<dbReference type="Proteomes" id="UP000001975">
    <property type="component" value="Chromosome"/>
</dbReference>
<keyword evidence="3" id="KW-1185">Reference proteome</keyword>
<gene>
    <name evidence="2" type="ordered locus">HQ_3293A</name>
</gene>
<dbReference type="STRING" id="362976.HQ_3293A"/>
<evidence type="ECO:0000256" key="1">
    <source>
        <dbReference type="SAM" id="Coils"/>
    </source>
</evidence>
<dbReference type="eggNOG" id="arCOG10381">
    <property type="taxonomic scope" value="Archaea"/>
</dbReference>
<name>Q18F68_HALWD</name>
<dbReference type="EMBL" id="AM180088">
    <property type="protein sequence ID" value="CAJ53390.1"/>
    <property type="molecule type" value="Genomic_DNA"/>
</dbReference>
<dbReference type="InterPro" id="IPR036388">
    <property type="entry name" value="WH-like_DNA-bd_sf"/>
</dbReference>
<feature type="coiled-coil region" evidence="1">
    <location>
        <begin position="103"/>
        <end position="130"/>
    </location>
</feature>
<organism evidence="2 3">
    <name type="scientific">Haloquadratum walsbyi (strain DSM 16790 / HBSQ001)</name>
    <dbReference type="NCBI Taxonomy" id="362976"/>
    <lineage>
        <taxon>Archaea</taxon>
        <taxon>Methanobacteriati</taxon>
        <taxon>Methanobacteriota</taxon>
        <taxon>Stenosarchaea group</taxon>
        <taxon>Halobacteria</taxon>
        <taxon>Halobacteriales</taxon>
        <taxon>Haloferacaceae</taxon>
        <taxon>Haloquadratum</taxon>
    </lineage>
</organism>
<accession>Q18F68</accession>
<dbReference type="KEGG" id="hwa:HQ_3293A"/>
<evidence type="ECO:0000313" key="3">
    <source>
        <dbReference type="Proteomes" id="UP000001975"/>
    </source>
</evidence>
<dbReference type="Gene3D" id="1.10.10.10">
    <property type="entry name" value="Winged helix-like DNA-binding domain superfamily/Winged helix DNA-binding domain"/>
    <property type="match status" value="1"/>
</dbReference>